<evidence type="ECO:0000256" key="2">
    <source>
        <dbReference type="SAM" id="Phobius"/>
    </source>
</evidence>
<feature type="region of interest" description="Disordered" evidence="1">
    <location>
        <begin position="810"/>
        <end position="829"/>
    </location>
</feature>
<keyword evidence="4" id="KW-1185">Reference proteome</keyword>
<feature type="region of interest" description="Disordered" evidence="1">
    <location>
        <begin position="1177"/>
        <end position="1198"/>
    </location>
</feature>
<dbReference type="Proteomes" id="UP000279259">
    <property type="component" value="Unassembled WGS sequence"/>
</dbReference>
<organism evidence="3 4">
    <name type="scientific">Saitozyma podzolica</name>
    <dbReference type="NCBI Taxonomy" id="1890683"/>
    <lineage>
        <taxon>Eukaryota</taxon>
        <taxon>Fungi</taxon>
        <taxon>Dikarya</taxon>
        <taxon>Basidiomycota</taxon>
        <taxon>Agaricomycotina</taxon>
        <taxon>Tremellomycetes</taxon>
        <taxon>Tremellales</taxon>
        <taxon>Trimorphomycetaceae</taxon>
        <taxon>Saitozyma</taxon>
    </lineage>
</organism>
<keyword evidence="2" id="KW-0472">Membrane</keyword>
<feature type="transmembrane region" description="Helical" evidence="2">
    <location>
        <begin position="81"/>
        <end position="103"/>
    </location>
</feature>
<sequence>MSKPPSKPRASEPARGTATPPPGPSRKVSQPSKSPKFYDGPTVKSKAQDAAGKAKVVASETAAVAKVQSRKAAAKVRRHPWGFASLISTIPFLLVLSLFSTVLCPPPAEPQSTFSRLFTAPLGLSHPSTESQLHKTLCYPANIYHRDVLKPYVYPALDDAQKRLAQHPLYTSTIQPTYVRAKKTGRDLWEGPIRPVVDRTVRGARRFYLTFVEPHLPYFQATYHKLADPYTARIAALHQAHVAPHIATGRKIAAQGWKRADETYRYAASHPFTSTANKYANAGYAVASRKSHEAYVWSRPHAIRFGREAERVAREVLGPRAIRGLAWSADQAAKGWAVVKQYATDIYIIHLEPHVGPYVSKVSTFASPYAATFRTKVYQPYLVPAFHTLFPALVAPEPPKNFWSLIADFLPSVGSHPAETKGKMDDYYANLDKVSKPGQVPVPDAAHLADKPAEPPLPPPHEAKADKKAREQAHAKSAKLEKEEMNRVREAVKERVEKQGANGYEQVKEQILSVNRELLAETIPKLSQNARSELERDMDYVVKGLDKLYSNSPSLTKDQVKTAGDMAEARVGKTVQKVKERVEKQKTAGYDNIKSVVKSQSVAVEKALGHEHADLGKKMAWMDDVSSKDWDKYHALGKSVSAWKDKYAALHEGKAADKQIKTASTDVTKALNSITSDINDIFEAFKERLAILRRTAYDRIDARNDVSSSSTSASASASASSSSSTSASSSSSSSSKGRASILPIVEAAEAANAGAGIIGKGKEQVLEALSQASAAVAGETASSGIVDQVKASASSVFDAASSSVHDATRSAIKAAGATPSPESPREHVESVLHAASDAASSAYDAAGSVVHDATRSAIKAVGATPSPESLGEHVESFASAATASAESVYSAASSSVSSGASVASETASSLVAEALLNLHHATRSIISAAGATPSPEGMKEHLESIVAGVAQGAASVYGVIEENVHHATRSVISAAGGTPEPESPLERAQSFAAAVSSTASSLVAEATKSAVSIGGVVSESAESVYSAVADSGASIIPTKGEGLVSSASSAIHSATREAIKAVGATPSPESPAETLESIASVASASASSAVSAAGSAASEAGGAVSAQAVLLSSSIRSALGLVSEPTPLASSASAYLASLSSAGASLGTEALASGEALLAALRSNAASLAEEASSGLHQATRSVSKAVGATPSPETPGEYVEDMQRRVDEARRDAESLVRKHASRIAEEVGTATEKVKQAVTGKDEL</sequence>
<evidence type="ECO:0000313" key="3">
    <source>
        <dbReference type="EMBL" id="RSH85695.1"/>
    </source>
</evidence>
<protein>
    <submittedName>
        <fullName evidence="3">Uncharacterized protein</fullName>
    </submittedName>
</protein>
<feature type="region of interest" description="Disordered" evidence="1">
    <location>
        <begin position="439"/>
        <end position="486"/>
    </location>
</feature>
<dbReference type="EMBL" id="RSCD01000019">
    <property type="protein sequence ID" value="RSH85695.1"/>
    <property type="molecule type" value="Genomic_DNA"/>
</dbReference>
<keyword evidence="2" id="KW-1133">Transmembrane helix</keyword>
<keyword evidence="2" id="KW-0812">Transmembrane</keyword>
<dbReference type="PANTHER" id="PTHR47372">
    <property type="entry name" value="DAUER UP-REGULATED-RELATED"/>
    <property type="match status" value="1"/>
</dbReference>
<feature type="compositionally biased region" description="Basic and acidic residues" evidence="1">
    <location>
        <begin position="461"/>
        <end position="486"/>
    </location>
</feature>
<dbReference type="STRING" id="1890683.A0A427Y3N9"/>
<dbReference type="AlphaFoldDB" id="A0A427Y3N9"/>
<evidence type="ECO:0000313" key="4">
    <source>
        <dbReference type="Proteomes" id="UP000279259"/>
    </source>
</evidence>
<reference evidence="3 4" key="1">
    <citation type="submission" date="2018-11" db="EMBL/GenBank/DDBJ databases">
        <title>Genome sequence of Saitozyma podzolica DSM 27192.</title>
        <authorList>
            <person name="Aliyu H."/>
            <person name="Gorte O."/>
            <person name="Ochsenreither K."/>
        </authorList>
    </citation>
    <scope>NUCLEOTIDE SEQUENCE [LARGE SCALE GENOMIC DNA]</scope>
    <source>
        <strain evidence="3 4">DSM 27192</strain>
    </source>
</reference>
<gene>
    <name evidence="3" type="ORF">EHS25_003836</name>
</gene>
<proteinExistence type="predicted"/>
<name>A0A427Y3N9_9TREE</name>
<comment type="caution">
    <text evidence="3">The sequence shown here is derived from an EMBL/GenBank/DDBJ whole genome shotgun (WGS) entry which is preliminary data.</text>
</comment>
<dbReference type="OrthoDB" id="3260408at2759"/>
<feature type="compositionally biased region" description="Low complexity" evidence="1">
    <location>
        <begin position="707"/>
        <end position="735"/>
    </location>
</feature>
<evidence type="ECO:0000256" key="1">
    <source>
        <dbReference type="SAM" id="MobiDB-lite"/>
    </source>
</evidence>
<feature type="region of interest" description="Disordered" evidence="1">
    <location>
        <begin position="1"/>
        <end position="46"/>
    </location>
</feature>
<dbReference type="PANTHER" id="PTHR47372:SF11">
    <property type="entry name" value="RE19971P"/>
    <property type="match status" value="1"/>
</dbReference>
<feature type="region of interest" description="Disordered" evidence="1">
    <location>
        <begin position="706"/>
        <end position="736"/>
    </location>
</feature>
<accession>A0A427Y3N9</accession>